<dbReference type="EMBL" id="FUHU01000026">
    <property type="protein sequence ID" value="SJM57681.1"/>
    <property type="molecule type" value="Genomic_DNA"/>
</dbReference>
<gene>
    <name evidence="2" type="ORF">CZ674_05645</name>
</gene>
<keyword evidence="1" id="KW-0472">Membrane</keyword>
<dbReference type="Pfam" id="PF11292">
    <property type="entry name" value="DUF3093"/>
    <property type="match status" value="1"/>
</dbReference>
<keyword evidence="1" id="KW-1133">Transmembrane helix</keyword>
<dbReference type="InterPro" id="IPR021443">
    <property type="entry name" value="DUF3093"/>
</dbReference>
<evidence type="ECO:0000313" key="2">
    <source>
        <dbReference type="EMBL" id="SJM57681.1"/>
    </source>
</evidence>
<name>A0A1R4FPD2_9MICO</name>
<organism evidence="2 3">
    <name type="scientific">Agrococcus casei LMG 22410</name>
    <dbReference type="NCBI Taxonomy" id="1255656"/>
    <lineage>
        <taxon>Bacteria</taxon>
        <taxon>Bacillati</taxon>
        <taxon>Actinomycetota</taxon>
        <taxon>Actinomycetes</taxon>
        <taxon>Micrococcales</taxon>
        <taxon>Microbacteriaceae</taxon>
        <taxon>Agrococcus</taxon>
    </lineage>
</organism>
<feature type="transmembrane region" description="Helical" evidence="1">
    <location>
        <begin position="35"/>
        <end position="55"/>
    </location>
</feature>
<sequence>MTTYRERVTPPLWVFLLTLLLVPTSLIVFMPIDLILGWVCAIVLVIGACAALWLASPTIRVEGGHLQAGRARIPLTELGAAEAFDKVGGRRLLGVEFDAAAYHSTAPWALRMVRVEVTDAEDPTTSWVLSSRKPDQLVAVLRETATV</sequence>
<protein>
    <submittedName>
        <fullName evidence="2">Membrane protein</fullName>
    </submittedName>
</protein>
<evidence type="ECO:0000313" key="3">
    <source>
        <dbReference type="Proteomes" id="UP000195787"/>
    </source>
</evidence>
<feature type="transmembrane region" description="Helical" evidence="1">
    <location>
        <begin position="12"/>
        <end position="29"/>
    </location>
</feature>
<dbReference type="AlphaFoldDB" id="A0A1R4FPD2"/>
<keyword evidence="1" id="KW-0812">Transmembrane</keyword>
<dbReference type="GeneID" id="303172694"/>
<dbReference type="Proteomes" id="UP000195787">
    <property type="component" value="Unassembled WGS sequence"/>
</dbReference>
<dbReference type="RefSeq" id="WP_086991571.1">
    <property type="nucleotide sequence ID" value="NZ_FUHU01000026.1"/>
</dbReference>
<proteinExistence type="predicted"/>
<evidence type="ECO:0000256" key="1">
    <source>
        <dbReference type="SAM" id="Phobius"/>
    </source>
</evidence>
<dbReference type="OrthoDB" id="3217020at2"/>
<accession>A0A1R4FPD2</accession>
<reference evidence="2 3" key="1">
    <citation type="submission" date="2017-02" db="EMBL/GenBank/DDBJ databases">
        <authorList>
            <person name="Peterson S.W."/>
        </authorList>
    </citation>
    <scope>NUCLEOTIDE SEQUENCE [LARGE SCALE GENOMIC DNA]</scope>
    <source>
        <strain evidence="2 3">LMG 22410</strain>
    </source>
</reference>
<keyword evidence="3" id="KW-1185">Reference proteome</keyword>